<dbReference type="PROSITE" id="PS50940">
    <property type="entry name" value="CHIT_BIND_II"/>
    <property type="match status" value="1"/>
</dbReference>
<dbReference type="SMART" id="SM00494">
    <property type="entry name" value="ChtBD2"/>
    <property type="match status" value="1"/>
</dbReference>
<evidence type="ECO:0000259" key="9">
    <source>
        <dbReference type="PROSITE" id="PS51910"/>
    </source>
</evidence>
<feature type="domain" description="GH18" evidence="9">
    <location>
        <begin position="56"/>
        <end position="426"/>
    </location>
</feature>
<feature type="domain" description="Chitin-binding type-2" evidence="8">
    <location>
        <begin position="872"/>
        <end position="931"/>
    </location>
</feature>
<organism evidence="10 11">
    <name type="scientific">Caerostris darwini</name>
    <dbReference type="NCBI Taxonomy" id="1538125"/>
    <lineage>
        <taxon>Eukaryota</taxon>
        <taxon>Metazoa</taxon>
        <taxon>Ecdysozoa</taxon>
        <taxon>Arthropoda</taxon>
        <taxon>Chelicerata</taxon>
        <taxon>Arachnida</taxon>
        <taxon>Araneae</taxon>
        <taxon>Araneomorphae</taxon>
        <taxon>Entelegynae</taxon>
        <taxon>Araneoidea</taxon>
        <taxon>Araneidae</taxon>
        <taxon>Caerostris</taxon>
    </lineage>
</organism>
<dbReference type="Gene3D" id="2.170.140.10">
    <property type="entry name" value="Chitin binding domain"/>
    <property type="match status" value="1"/>
</dbReference>
<dbReference type="PANTHER" id="PTHR11177">
    <property type="entry name" value="CHITINASE"/>
    <property type="match status" value="1"/>
</dbReference>
<comment type="similarity">
    <text evidence="1">Belongs to the glycosyl hydrolase 18 family. Chitinase class II subfamily.</text>
</comment>
<reference evidence="10 11" key="1">
    <citation type="submission" date="2021-06" db="EMBL/GenBank/DDBJ databases">
        <title>Caerostris darwini draft genome.</title>
        <authorList>
            <person name="Kono N."/>
            <person name="Arakawa K."/>
        </authorList>
    </citation>
    <scope>NUCLEOTIDE SEQUENCE [LARGE SCALE GENOMIC DNA]</scope>
</reference>
<feature type="domain" description="GH18" evidence="9">
    <location>
        <begin position="481"/>
        <end position="851"/>
    </location>
</feature>
<dbReference type="PROSITE" id="PS51910">
    <property type="entry name" value="GH18_2"/>
    <property type="match status" value="2"/>
</dbReference>
<dbReference type="GO" id="GO:0004568">
    <property type="term" value="F:chitinase activity"/>
    <property type="evidence" value="ECO:0007669"/>
    <property type="project" value="UniProtKB-ARBA"/>
</dbReference>
<protein>
    <submittedName>
        <fullName evidence="10">Acidic mammalian chitinase</fullName>
    </submittedName>
</protein>
<keyword evidence="2" id="KW-0147">Chitin-binding</keyword>
<dbReference type="Pfam" id="PF00704">
    <property type="entry name" value="Glyco_hydro_18"/>
    <property type="match status" value="2"/>
</dbReference>
<dbReference type="AlphaFoldDB" id="A0AAV4R5M6"/>
<dbReference type="Gene3D" id="3.10.50.10">
    <property type="match status" value="2"/>
</dbReference>
<dbReference type="GO" id="GO:0006032">
    <property type="term" value="P:chitin catabolic process"/>
    <property type="evidence" value="ECO:0007669"/>
    <property type="project" value="TreeGrafter"/>
</dbReference>
<proteinExistence type="inferred from homology"/>
<dbReference type="GO" id="GO:0005576">
    <property type="term" value="C:extracellular region"/>
    <property type="evidence" value="ECO:0007669"/>
    <property type="project" value="InterPro"/>
</dbReference>
<keyword evidence="3" id="KW-0732">Signal</keyword>
<dbReference type="EMBL" id="BPLQ01005768">
    <property type="protein sequence ID" value="GIY17025.1"/>
    <property type="molecule type" value="Genomic_DNA"/>
</dbReference>
<dbReference type="InterPro" id="IPR050314">
    <property type="entry name" value="Glycosyl_Hydrlase_18"/>
</dbReference>
<evidence type="ECO:0000256" key="1">
    <source>
        <dbReference type="ARBA" id="ARBA00009121"/>
    </source>
</evidence>
<dbReference type="InterPro" id="IPR017853">
    <property type="entry name" value="GH"/>
</dbReference>
<dbReference type="GO" id="GO:0005975">
    <property type="term" value="P:carbohydrate metabolic process"/>
    <property type="evidence" value="ECO:0007669"/>
    <property type="project" value="InterPro"/>
</dbReference>
<name>A0AAV4R5M6_9ARAC</name>
<keyword evidence="11" id="KW-1185">Reference proteome</keyword>
<dbReference type="InterPro" id="IPR036508">
    <property type="entry name" value="Chitin-bd_dom_sf"/>
</dbReference>
<keyword evidence="4 7" id="KW-0378">Hydrolase</keyword>
<dbReference type="InterPro" id="IPR001223">
    <property type="entry name" value="Glyco_hydro18_cat"/>
</dbReference>
<accession>A0AAV4R5M6</accession>
<dbReference type="SMART" id="SM00636">
    <property type="entry name" value="Glyco_18"/>
    <property type="match status" value="2"/>
</dbReference>
<dbReference type="Gene3D" id="3.20.20.80">
    <property type="entry name" value="Glycosidases"/>
    <property type="match status" value="2"/>
</dbReference>
<dbReference type="Proteomes" id="UP001054837">
    <property type="component" value="Unassembled WGS sequence"/>
</dbReference>
<sequence>MTFHHADQDSYHEMDCTKVITICVEGTLSVLILCLSVFCITVQSSRLTSPKNTNSKKIVCYFTNWAQYRPNEGKYVPEDIEPTLCTHYIFAFGWMKKHKISSFDSTDETKNGKKGMYERLVEIKNKNKDAKVLLAIGGWSFGTQRFKEMASNRYNRQLFVFSAIRYLRDRNFDGLDLDWEFPRGGDDKKNFVLVLKELREAFEEEAKDKKMPRLLLTIAVSAGSETIRSGYDVPAVAAYCDFINIMSYDFHGKWESQTGHNSPLYALSTESQWRKQLCMEFGVKLWEKMGAPKEKIIVGLATYGRSFSLASPDKNGMNEATRGGGKAGVFTREEGFLAYYEICDFIKKGAKYVWDDEQKVPYAFYGDQWVGFDDEKSIRHKLKWIKENGYGGAMVWTLDMDDFKGTCLNDKKYPLIGAMGEELLGYSKRPISDLDALSKKVIKTLPPTPAPVIRTESVARKKDGDIEDIPEIKADPDASNARIACYYTSWSMKRPGQGKFQPEHIDPFLCTHVIFAFASIKDDTISPIDGADSPSGSAKKSLYDRVLGLKEKNPNLKVLLSVGGWISGTAPFKQITKSGYRQSLFVFNAIEFLRQRKFDGLDIAWEFPRGAEDKEKFTNLIKDLYEAFIGEAKASEKPRLLLTAAVPASFEAVAAGYDVAEINKYLDMMNVMTYDFHGNWERQVGHNSPLFALFSATSYQKKLTVDYSAKEWIEKGASKEKLVIGIPTYGRSFTLKNTSLTDIGAPAVDGGIAGNYTGEPGVLAFFEICDFLKSGAILVWDNEQMVPYAYKDNQWVGFDDQRSLKTKVQWLKESGYGGVMIWSIDMDDFRGTCMGLKYPLINTIKEELKGYNVANLEVLSSNLLNSLIDKDEVICDEEDGQISYHVDKKECAKYYMCEGKRRHHMPCPVNLVFNLNENVCDWPENVDDCESVSGARKPS</sequence>
<evidence type="ECO:0000313" key="11">
    <source>
        <dbReference type="Proteomes" id="UP001054837"/>
    </source>
</evidence>
<dbReference type="SUPFAM" id="SSF51445">
    <property type="entry name" value="(Trans)glycosidases"/>
    <property type="match status" value="2"/>
</dbReference>
<keyword evidence="6 7" id="KW-0326">Glycosidase</keyword>
<dbReference type="GO" id="GO:0008061">
    <property type="term" value="F:chitin binding"/>
    <property type="evidence" value="ECO:0007669"/>
    <property type="project" value="UniProtKB-KW"/>
</dbReference>
<evidence type="ECO:0000256" key="4">
    <source>
        <dbReference type="ARBA" id="ARBA00022801"/>
    </source>
</evidence>
<dbReference type="InterPro" id="IPR001579">
    <property type="entry name" value="Glyco_hydro_18_chit_AS"/>
</dbReference>
<evidence type="ECO:0000256" key="2">
    <source>
        <dbReference type="ARBA" id="ARBA00022669"/>
    </source>
</evidence>
<evidence type="ECO:0000313" key="10">
    <source>
        <dbReference type="EMBL" id="GIY17025.1"/>
    </source>
</evidence>
<dbReference type="Pfam" id="PF01607">
    <property type="entry name" value="CBM_14"/>
    <property type="match status" value="1"/>
</dbReference>
<evidence type="ECO:0000256" key="3">
    <source>
        <dbReference type="ARBA" id="ARBA00022729"/>
    </source>
</evidence>
<dbReference type="FunFam" id="3.10.50.10:FF:000001">
    <property type="entry name" value="Chitinase 3-like 1"/>
    <property type="match status" value="2"/>
</dbReference>
<keyword evidence="5" id="KW-1015">Disulfide bond</keyword>
<dbReference type="CDD" id="cd02872">
    <property type="entry name" value="GH18_chitolectin_chitotriosidase"/>
    <property type="match status" value="2"/>
</dbReference>
<gene>
    <name evidence="10" type="primary">CHIA</name>
    <name evidence="10" type="ORF">CDAR_233931</name>
</gene>
<comment type="caution">
    <text evidence="10">The sequence shown here is derived from an EMBL/GenBank/DDBJ whole genome shotgun (WGS) entry which is preliminary data.</text>
</comment>
<dbReference type="InterPro" id="IPR029070">
    <property type="entry name" value="Chitinase_insertion_sf"/>
</dbReference>
<dbReference type="SUPFAM" id="SSF54556">
    <property type="entry name" value="Chitinase insertion domain"/>
    <property type="match status" value="2"/>
</dbReference>
<dbReference type="InterPro" id="IPR002557">
    <property type="entry name" value="Chitin-bd_dom"/>
</dbReference>
<evidence type="ECO:0000256" key="7">
    <source>
        <dbReference type="RuleBase" id="RU000489"/>
    </source>
</evidence>
<dbReference type="PROSITE" id="PS01095">
    <property type="entry name" value="GH18_1"/>
    <property type="match status" value="1"/>
</dbReference>
<dbReference type="SUPFAM" id="SSF57625">
    <property type="entry name" value="Invertebrate chitin-binding proteins"/>
    <property type="match status" value="1"/>
</dbReference>
<dbReference type="FunFam" id="3.20.20.80:FF:000007">
    <property type="entry name" value="Acidic mammalian chitinase"/>
    <property type="match status" value="2"/>
</dbReference>
<evidence type="ECO:0000256" key="6">
    <source>
        <dbReference type="ARBA" id="ARBA00023295"/>
    </source>
</evidence>
<dbReference type="PANTHER" id="PTHR11177:SF317">
    <property type="entry name" value="CHITINASE 12-RELATED"/>
    <property type="match status" value="1"/>
</dbReference>
<dbReference type="FunFam" id="2.170.140.10:FF:000007">
    <property type="entry name" value="Acidic mammalian chitinase"/>
    <property type="match status" value="1"/>
</dbReference>
<evidence type="ECO:0000256" key="5">
    <source>
        <dbReference type="ARBA" id="ARBA00023157"/>
    </source>
</evidence>
<dbReference type="InterPro" id="IPR011583">
    <property type="entry name" value="Chitinase_II/V-like_cat"/>
</dbReference>
<evidence type="ECO:0000259" key="8">
    <source>
        <dbReference type="PROSITE" id="PS50940"/>
    </source>
</evidence>